<dbReference type="AlphaFoldDB" id="A0A371CMF7"/>
<evidence type="ECO:0000313" key="1">
    <source>
        <dbReference type="EMBL" id="RDX41474.1"/>
    </source>
</evidence>
<organism evidence="1 2">
    <name type="scientific">Lentinus brumalis</name>
    <dbReference type="NCBI Taxonomy" id="2498619"/>
    <lineage>
        <taxon>Eukaryota</taxon>
        <taxon>Fungi</taxon>
        <taxon>Dikarya</taxon>
        <taxon>Basidiomycota</taxon>
        <taxon>Agaricomycotina</taxon>
        <taxon>Agaricomycetes</taxon>
        <taxon>Polyporales</taxon>
        <taxon>Polyporaceae</taxon>
        <taxon>Lentinus</taxon>
    </lineage>
</organism>
<sequence length="105" mass="11716">MEMQTGLCSRIWCFGTSGRRVRGREHLWRRAHAGAVCGHGIRSGPRSGASRERVRLSRSPLARQAVRVGREFRTASCFLGVLVHCGSRLGSWKLTEFNRTGSAYV</sequence>
<evidence type="ECO:0000313" key="2">
    <source>
        <dbReference type="Proteomes" id="UP000256964"/>
    </source>
</evidence>
<accession>A0A371CMF7</accession>
<keyword evidence="2" id="KW-1185">Reference proteome</keyword>
<name>A0A371CMF7_9APHY</name>
<proteinExistence type="predicted"/>
<protein>
    <submittedName>
        <fullName evidence="1">Uncharacterized protein</fullName>
    </submittedName>
</protein>
<dbReference type="Proteomes" id="UP000256964">
    <property type="component" value="Unassembled WGS sequence"/>
</dbReference>
<reference evidence="1 2" key="1">
    <citation type="journal article" date="2018" name="Biotechnol. Biofuels">
        <title>Integrative visual omics of the white-rot fungus Polyporus brumalis exposes the biotechnological potential of its oxidative enzymes for delignifying raw plant biomass.</title>
        <authorList>
            <person name="Miyauchi S."/>
            <person name="Rancon A."/>
            <person name="Drula E."/>
            <person name="Hage H."/>
            <person name="Chaduli D."/>
            <person name="Favel A."/>
            <person name="Grisel S."/>
            <person name="Henrissat B."/>
            <person name="Herpoel-Gimbert I."/>
            <person name="Ruiz-Duenas F.J."/>
            <person name="Chevret D."/>
            <person name="Hainaut M."/>
            <person name="Lin J."/>
            <person name="Wang M."/>
            <person name="Pangilinan J."/>
            <person name="Lipzen A."/>
            <person name="Lesage-Meessen L."/>
            <person name="Navarro D."/>
            <person name="Riley R."/>
            <person name="Grigoriev I.V."/>
            <person name="Zhou S."/>
            <person name="Raouche S."/>
            <person name="Rosso M.N."/>
        </authorList>
    </citation>
    <scope>NUCLEOTIDE SEQUENCE [LARGE SCALE GENOMIC DNA]</scope>
    <source>
        <strain evidence="1 2">BRFM 1820</strain>
    </source>
</reference>
<dbReference type="EMBL" id="KZ857511">
    <property type="protein sequence ID" value="RDX41474.1"/>
    <property type="molecule type" value="Genomic_DNA"/>
</dbReference>
<gene>
    <name evidence="1" type="ORF">OH76DRAFT_216167</name>
</gene>